<proteinExistence type="predicted"/>
<feature type="compositionally biased region" description="Basic residues" evidence="1">
    <location>
        <begin position="93"/>
        <end position="105"/>
    </location>
</feature>
<evidence type="ECO:0000256" key="1">
    <source>
        <dbReference type="SAM" id="MobiDB-lite"/>
    </source>
</evidence>
<dbReference type="InterPro" id="IPR045397">
    <property type="entry name" value="TumE-like"/>
</dbReference>
<organism evidence="2">
    <name type="scientific">hydrothermal vent metagenome</name>
    <dbReference type="NCBI Taxonomy" id="652676"/>
    <lineage>
        <taxon>unclassified sequences</taxon>
        <taxon>metagenomes</taxon>
        <taxon>ecological metagenomes</taxon>
    </lineage>
</organism>
<gene>
    <name evidence="2" type="ORF">MNB_SM-6-635</name>
</gene>
<feature type="region of interest" description="Disordered" evidence="1">
    <location>
        <begin position="78"/>
        <end position="108"/>
    </location>
</feature>
<feature type="compositionally biased region" description="Basic and acidic residues" evidence="1">
    <location>
        <begin position="78"/>
        <end position="88"/>
    </location>
</feature>
<evidence type="ECO:0000313" key="2">
    <source>
        <dbReference type="EMBL" id="SFV62690.1"/>
    </source>
</evidence>
<name>A0A1W1CA05_9ZZZZ</name>
<accession>A0A1W1CA05</accession>
<dbReference type="Pfam" id="PF20126">
    <property type="entry name" value="TumE"/>
    <property type="match status" value="1"/>
</dbReference>
<sequence>MEQESLADELSNKYTSIQDNISLVNDDILSELRVTVLSKDFNFYINIDEIDKQTKNIKKYALGVTNPKENEANVIRYDNEPHHNDKPSVKKQNPPHHKHIGKNNRVHGSSGNIDEILDGIAREIENLFI</sequence>
<protein>
    <submittedName>
        <fullName evidence="2">Uncharacterized protein</fullName>
    </submittedName>
</protein>
<reference evidence="2" key="1">
    <citation type="submission" date="2016-10" db="EMBL/GenBank/DDBJ databases">
        <authorList>
            <person name="de Groot N.N."/>
        </authorList>
    </citation>
    <scope>NUCLEOTIDE SEQUENCE</scope>
</reference>
<dbReference type="AlphaFoldDB" id="A0A1W1CA05"/>
<dbReference type="EMBL" id="FPHK01000065">
    <property type="protein sequence ID" value="SFV62690.1"/>
    <property type="molecule type" value="Genomic_DNA"/>
</dbReference>